<sequence>MESSHWQMCFHDTCFPKIWNAVRVPKNTNSLIAVTVEKDMYTVFKDDASSAAFERGTLISHTGSVHPSHGPRIIHNTADADEAETRVFSPLPYDRLSGINEPVCATAGKEGPATVP</sequence>
<dbReference type="EMBL" id="JELW01000083">
    <property type="protein sequence ID" value="EXU95382.1"/>
    <property type="molecule type" value="Genomic_DNA"/>
</dbReference>
<comment type="caution">
    <text evidence="1">The sequence shown here is derived from an EMBL/GenBank/DDBJ whole genome shotgun (WGS) entry which is preliminary data.</text>
</comment>
<dbReference type="AlphaFoldDB" id="A0A014QRK0"/>
<proteinExistence type="predicted"/>
<evidence type="ECO:0000313" key="1">
    <source>
        <dbReference type="EMBL" id="EXU95382.1"/>
    </source>
</evidence>
<gene>
    <name evidence="1" type="ORF">X797_011534</name>
</gene>
<dbReference type="OrthoDB" id="4942411at2759"/>
<evidence type="ECO:0000313" key="2">
    <source>
        <dbReference type="Proteomes" id="UP000030151"/>
    </source>
</evidence>
<dbReference type="Proteomes" id="UP000030151">
    <property type="component" value="Unassembled WGS sequence"/>
</dbReference>
<organism evidence="1 2">
    <name type="scientific">Metarhizium robertsii</name>
    <dbReference type="NCBI Taxonomy" id="568076"/>
    <lineage>
        <taxon>Eukaryota</taxon>
        <taxon>Fungi</taxon>
        <taxon>Dikarya</taxon>
        <taxon>Ascomycota</taxon>
        <taxon>Pezizomycotina</taxon>
        <taxon>Sordariomycetes</taxon>
        <taxon>Hypocreomycetidae</taxon>
        <taxon>Hypocreales</taxon>
        <taxon>Clavicipitaceae</taxon>
        <taxon>Metarhizium</taxon>
    </lineage>
</organism>
<dbReference type="HOGENOM" id="CLU_2097417_0_0_1"/>
<reference evidence="1 2" key="1">
    <citation type="submission" date="2014-02" db="EMBL/GenBank/DDBJ databases">
        <title>The genome sequence of the entomopathogenic fungus Metarhizium robertsii ARSEF 2575.</title>
        <authorList>
            <person name="Giuliano Garisto Donzelli B."/>
            <person name="Roe B.A."/>
            <person name="Macmil S.L."/>
            <person name="Krasnoff S.B."/>
            <person name="Gibson D.M."/>
        </authorList>
    </citation>
    <scope>NUCLEOTIDE SEQUENCE [LARGE SCALE GENOMIC DNA]</scope>
    <source>
        <strain evidence="1 2">ARSEF 2575</strain>
    </source>
</reference>
<protein>
    <submittedName>
        <fullName evidence="1">Uncharacterized protein</fullName>
    </submittedName>
</protein>
<accession>A0A014QRK0</accession>
<name>A0A014QRK0_9HYPO</name>